<organism evidence="2 3">
    <name type="scientific">Xenorhabdus ishibashii</name>
    <dbReference type="NCBI Taxonomy" id="1034471"/>
    <lineage>
        <taxon>Bacteria</taxon>
        <taxon>Pseudomonadati</taxon>
        <taxon>Pseudomonadota</taxon>
        <taxon>Gammaproteobacteria</taxon>
        <taxon>Enterobacterales</taxon>
        <taxon>Morganellaceae</taxon>
        <taxon>Xenorhabdus</taxon>
    </lineage>
</organism>
<proteinExistence type="predicted"/>
<gene>
    <name evidence="2" type="ORF">Xish_03652</name>
</gene>
<evidence type="ECO:0000313" key="2">
    <source>
        <dbReference type="EMBL" id="PHM59533.1"/>
    </source>
</evidence>
<evidence type="ECO:0000256" key="1">
    <source>
        <dbReference type="SAM" id="MobiDB-lite"/>
    </source>
</evidence>
<dbReference type="RefSeq" id="WP_099119188.1">
    <property type="nucleotide sequence ID" value="NZ_NJAK01000003.1"/>
</dbReference>
<protein>
    <submittedName>
        <fullName evidence="2">Uncharacterized protein</fullName>
    </submittedName>
</protein>
<evidence type="ECO:0000313" key="3">
    <source>
        <dbReference type="Proteomes" id="UP000222168"/>
    </source>
</evidence>
<accession>A0A2D0K828</accession>
<dbReference type="Proteomes" id="UP000222168">
    <property type="component" value="Unassembled WGS sequence"/>
</dbReference>
<comment type="caution">
    <text evidence="2">The sequence shown here is derived from an EMBL/GenBank/DDBJ whole genome shotgun (WGS) entry which is preliminary data.</text>
</comment>
<name>A0A2D0K828_9GAMM</name>
<reference evidence="2 3" key="1">
    <citation type="journal article" date="2017" name="Nat. Microbiol.">
        <title>Natural product diversity associated with the nematode symbionts Photorhabdus and Xenorhabdus.</title>
        <authorList>
            <person name="Tobias N.J."/>
            <person name="Wolff H."/>
            <person name="Djahanschiri B."/>
            <person name="Grundmann F."/>
            <person name="Kronenwerth M."/>
            <person name="Shi Y.M."/>
            <person name="Simonyi S."/>
            <person name="Grun P."/>
            <person name="Shapiro-Ilan D."/>
            <person name="Pidot S.J."/>
            <person name="Stinear T.P."/>
            <person name="Ebersberger I."/>
            <person name="Bode H.B."/>
        </authorList>
    </citation>
    <scope>NUCLEOTIDE SEQUENCE [LARGE SCALE GENOMIC DNA]</scope>
    <source>
        <strain evidence="2 3">DSM 22670</strain>
    </source>
</reference>
<dbReference type="AlphaFoldDB" id="A0A2D0K828"/>
<dbReference type="EMBL" id="NJAK01000003">
    <property type="protein sequence ID" value="PHM59533.1"/>
    <property type="molecule type" value="Genomic_DNA"/>
</dbReference>
<feature type="region of interest" description="Disordered" evidence="1">
    <location>
        <begin position="1"/>
        <end position="24"/>
    </location>
</feature>
<keyword evidence="3" id="KW-1185">Reference proteome</keyword>
<sequence length="116" mass="14415">MSVFDYEVRGSDKEREDRLSRQNMEKDRQQVKLNFLILKKEKFIQDFMFIMNEWKKIDIMENDIWEESLRSNLDYDFYKKMTKAAIGRRQLVKELIVKFNYRPISCNPKMFSYWYL</sequence>